<gene>
    <name evidence="1" type="ORF">SAMN04488514_101143</name>
</gene>
<dbReference type="InterPro" id="IPR004220">
    <property type="entry name" value="5-COMe_2-OHmuconate_Isoase"/>
</dbReference>
<reference evidence="1 2" key="1">
    <citation type="submission" date="2016-10" db="EMBL/GenBank/DDBJ databases">
        <authorList>
            <person name="de Groot N.N."/>
        </authorList>
    </citation>
    <scope>NUCLEOTIDE SEQUENCE [LARGE SCALE GENOMIC DNA]</scope>
    <source>
        <strain evidence="1 2">DSM 19886</strain>
    </source>
</reference>
<dbReference type="CDD" id="cd00580">
    <property type="entry name" value="CHMI"/>
    <property type="match status" value="1"/>
</dbReference>
<dbReference type="Proteomes" id="UP000199440">
    <property type="component" value="Unassembled WGS sequence"/>
</dbReference>
<dbReference type="InterPro" id="IPR014347">
    <property type="entry name" value="Tautomerase/MIF_sf"/>
</dbReference>
<proteinExistence type="predicted"/>
<evidence type="ECO:0000313" key="1">
    <source>
        <dbReference type="EMBL" id="SDL24667.1"/>
    </source>
</evidence>
<dbReference type="GO" id="GO:0008704">
    <property type="term" value="F:5-carboxymethyl-2-hydroxymuconate delta-isomerase activity"/>
    <property type="evidence" value="ECO:0007669"/>
    <property type="project" value="InterPro"/>
</dbReference>
<keyword evidence="2" id="KW-1185">Reference proteome</keyword>
<dbReference type="AlphaFoldDB" id="A0A1G9IHL2"/>
<keyword evidence="1" id="KW-0413">Isomerase</keyword>
<dbReference type="PANTHER" id="PTHR37950:SF1">
    <property type="entry name" value="4-HYDROXYPHENYLACETATE CATABOLISM PROTEIN"/>
    <property type="match status" value="1"/>
</dbReference>
<accession>A0A1G9IHL2</accession>
<evidence type="ECO:0000313" key="2">
    <source>
        <dbReference type="Proteomes" id="UP000199440"/>
    </source>
</evidence>
<dbReference type="Pfam" id="PF02962">
    <property type="entry name" value="CHMI"/>
    <property type="match status" value="1"/>
</dbReference>
<dbReference type="RefSeq" id="WP_089884294.1">
    <property type="nucleotide sequence ID" value="NZ_FNGV01000001.1"/>
</dbReference>
<dbReference type="EMBL" id="FNGV01000001">
    <property type="protein sequence ID" value="SDL24667.1"/>
    <property type="molecule type" value="Genomic_DNA"/>
</dbReference>
<protein>
    <submittedName>
        <fullName evidence="1">5-carboxymethyl-2-hydroxymuconate isomerase</fullName>
    </submittedName>
</protein>
<dbReference type="STRING" id="192904.SAMN04488514_101143"/>
<dbReference type="Gene3D" id="3.30.429.10">
    <property type="entry name" value="Macrophage Migration Inhibitory Factor"/>
    <property type="match status" value="1"/>
</dbReference>
<dbReference type="PANTHER" id="PTHR37950">
    <property type="entry name" value="4-HYDROXYPHENYLACETATE CATABOLISM PROTEIN"/>
    <property type="match status" value="1"/>
</dbReference>
<dbReference type="SUPFAM" id="SSF55331">
    <property type="entry name" value="Tautomerase/MIF"/>
    <property type="match status" value="1"/>
</dbReference>
<organism evidence="1 2">
    <name type="scientific">Kriegella aquimaris</name>
    <dbReference type="NCBI Taxonomy" id="192904"/>
    <lineage>
        <taxon>Bacteria</taxon>
        <taxon>Pseudomonadati</taxon>
        <taxon>Bacteroidota</taxon>
        <taxon>Flavobacteriia</taxon>
        <taxon>Flavobacteriales</taxon>
        <taxon>Flavobacteriaceae</taxon>
        <taxon>Kriegella</taxon>
    </lineage>
</organism>
<name>A0A1G9IHL2_9FLAO</name>
<sequence length="114" mass="13093">MPHFIIECSAPVMAMKSPEEIIQKVYDTAEATELFSKGDIKVRIHPYTHYTIGNTKDDFIHVFSYIMEGRSHAEKNMLAKRLVTELKLLFPNVPIVSINIKDFEKVGYCNKSMV</sequence>
<dbReference type="OrthoDB" id="9814215at2"/>